<sequence length="605" mass="67958">MAPSSLPPAAKRRKVSSSSNSKTEEKIRALETSINQAIAAKSSLNPLADLVELACTLDDPKTVLKAIYATYRVIVTIISEGRLEAQEKEEAKIVRQWITDRLNDYSEFLQSLLKDEESSLRTLSLNIQMSLLKHLSSSLSKTSSQPQFHVPYFKRIVHALLVCPQSLRTRKSGSSGRSDSGELDSEVRDLFVGSWLNVHDDVRWFFLRDAQPVLTESSPDTHPYVHVNLLSILERLTSFPATPTDIKTWWVDELRTKPARPKKQKRGAVSAEPQSDAESSNGEEDEDDWRKFFDEPDAGKSAQAAPPSVRLQKLSVHQSLHSLPSHRAVFTRLWLSLLPRLSVGGAGSALSTRALNVMHQGVMPHLTRAVMIMDWVGACVDYGGVVGMLALNTLFILMQEYNLDYPSFYTRLYAFLNKDLLHLKHRGRFFRLTEVFLSSTHLPATLLASFIKRLARLSLSAPPSSIVIMLPFVYNILKRHPALMVMIHRDDDDATGFNDDPFLPDETNPNLTCALDSSLWELYSHKHHYHSGVSTLARIFEEAFTKPSYPLEDFLDHTYSTLLDAELKRRIKKEPAVATELPKGLFSIASDDGSSGPVESMWSFA</sequence>
<keyword evidence="2" id="KW-1185">Reference proteome</keyword>
<gene>
    <name evidence="1" type="ORF">BV25DRAFT_1820170</name>
</gene>
<dbReference type="Proteomes" id="UP000814140">
    <property type="component" value="Unassembled WGS sequence"/>
</dbReference>
<comment type="caution">
    <text evidence="1">The sequence shown here is derived from an EMBL/GenBank/DDBJ whole genome shotgun (WGS) entry which is preliminary data.</text>
</comment>
<accession>A0ACB8TF23</accession>
<proteinExistence type="predicted"/>
<reference evidence="1" key="2">
    <citation type="journal article" date="2022" name="New Phytol.">
        <title>Evolutionary transition to the ectomycorrhizal habit in the genomes of a hyperdiverse lineage of mushroom-forming fungi.</title>
        <authorList>
            <person name="Looney B."/>
            <person name="Miyauchi S."/>
            <person name="Morin E."/>
            <person name="Drula E."/>
            <person name="Courty P.E."/>
            <person name="Kohler A."/>
            <person name="Kuo A."/>
            <person name="LaButti K."/>
            <person name="Pangilinan J."/>
            <person name="Lipzen A."/>
            <person name="Riley R."/>
            <person name="Andreopoulos W."/>
            <person name="He G."/>
            <person name="Johnson J."/>
            <person name="Nolan M."/>
            <person name="Tritt A."/>
            <person name="Barry K.W."/>
            <person name="Grigoriev I.V."/>
            <person name="Nagy L.G."/>
            <person name="Hibbett D."/>
            <person name="Henrissat B."/>
            <person name="Matheny P.B."/>
            <person name="Labbe J."/>
            <person name="Martin F.M."/>
        </authorList>
    </citation>
    <scope>NUCLEOTIDE SEQUENCE</scope>
    <source>
        <strain evidence="1">HHB10654</strain>
    </source>
</reference>
<dbReference type="EMBL" id="MU277191">
    <property type="protein sequence ID" value="KAI0067014.1"/>
    <property type="molecule type" value="Genomic_DNA"/>
</dbReference>
<name>A0ACB8TF23_9AGAM</name>
<protein>
    <submittedName>
        <fullName evidence="1">CBF-domain-containing protein</fullName>
    </submittedName>
</protein>
<evidence type="ECO:0000313" key="2">
    <source>
        <dbReference type="Proteomes" id="UP000814140"/>
    </source>
</evidence>
<organism evidence="1 2">
    <name type="scientific">Artomyces pyxidatus</name>
    <dbReference type="NCBI Taxonomy" id="48021"/>
    <lineage>
        <taxon>Eukaryota</taxon>
        <taxon>Fungi</taxon>
        <taxon>Dikarya</taxon>
        <taxon>Basidiomycota</taxon>
        <taxon>Agaricomycotina</taxon>
        <taxon>Agaricomycetes</taxon>
        <taxon>Russulales</taxon>
        <taxon>Auriscalpiaceae</taxon>
        <taxon>Artomyces</taxon>
    </lineage>
</organism>
<reference evidence="1" key="1">
    <citation type="submission" date="2021-03" db="EMBL/GenBank/DDBJ databases">
        <authorList>
            <consortium name="DOE Joint Genome Institute"/>
            <person name="Ahrendt S."/>
            <person name="Looney B.P."/>
            <person name="Miyauchi S."/>
            <person name="Morin E."/>
            <person name="Drula E."/>
            <person name="Courty P.E."/>
            <person name="Chicoki N."/>
            <person name="Fauchery L."/>
            <person name="Kohler A."/>
            <person name="Kuo A."/>
            <person name="Labutti K."/>
            <person name="Pangilinan J."/>
            <person name="Lipzen A."/>
            <person name="Riley R."/>
            <person name="Andreopoulos W."/>
            <person name="He G."/>
            <person name="Johnson J."/>
            <person name="Barry K.W."/>
            <person name="Grigoriev I.V."/>
            <person name="Nagy L."/>
            <person name="Hibbett D."/>
            <person name="Henrissat B."/>
            <person name="Matheny P.B."/>
            <person name="Labbe J."/>
            <person name="Martin F."/>
        </authorList>
    </citation>
    <scope>NUCLEOTIDE SEQUENCE</scope>
    <source>
        <strain evidence="1">HHB10654</strain>
    </source>
</reference>
<evidence type="ECO:0000313" key="1">
    <source>
        <dbReference type="EMBL" id="KAI0067014.1"/>
    </source>
</evidence>